<evidence type="ECO:0000313" key="2">
    <source>
        <dbReference type="Proteomes" id="UP000192610"/>
    </source>
</evidence>
<gene>
    <name evidence="1" type="ORF">A4H97_30165</name>
</gene>
<proteinExistence type="predicted"/>
<evidence type="ECO:0000313" key="1">
    <source>
        <dbReference type="EMBL" id="OQP48099.1"/>
    </source>
</evidence>
<accession>A0A1V9EPN3</accession>
<comment type="caution">
    <text evidence="1">The sequence shown here is derived from an EMBL/GenBank/DDBJ whole genome shotgun (WGS) entry which is preliminary data.</text>
</comment>
<keyword evidence="2" id="KW-1185">Reference proteome</keyword>
<dbReference type="Proteomes" id="UP000192610">
    <property type="component" value="Unassembled WGS sequence"/>
</dbReference>
<reference evidence="2" key="1">
    <citation type="submission" date="2016-04" db="EMBL/GenBank/DDBJ databases">
        <authorList>
            <person name="Chen L."/>
            <person name="Zhuang W."/>
            <person name="Wang G."/>
        </authorList>
    </citation>
    <scope>NUCLEOTIDE SEQUENCE [LARGE SCALE GENOMIC DNA]</scope>
    <source>
        <strain evidence="2">17621</strain>
    </source>
</reference>
<dbReference type="RefSeq" id="WP_081200638.1">
    <property type="nucleotide sequence ID" value="NZ_FOCZ01000004.1"/>
</dbReference>
<name>A0A1V9EPN3_9BACT</name>
<dbReference type="EMBL" id="LVXG01000018">
    <property type="protein sequence ID" value="OQP48099.1"/>
    <property type="molecule type" value="Genomic_DNA"/>
</dbReference>
<dbReference type="OrthoDB" id="2874181at2"/>
<evidence type="ECO:0008006" key="3">
    <source>
        <dbReference type="Google" id="ProtNLM"/>
    </source>
</evidence>
<sequence>MTKLNHFSEIQAFIEKIMADNIIPGAPPLNSPHKAFWATLSYDAFCNGTVPGVKDPVTGNSLPILKKGDSKSSNIIMALRGEGPLFGPGGPFGQMPAGGVTKFTIEQVQAIADWIDAGCPQ</sequence>
<organism evidence="1 2">
    <name type="scientific">Niastella yeongjuensis</name>
    <dbReference type="NCBI Taxonomy" id="354355"/>
    <lineage>
        <taxon>Bacteria</taxon>
        <taxon>Pseudomonadati</taxon>
        <taxon>Bacteroidota</taxon>
        <taxon>Chitinophagia</taxon>
        <taxon>Chitinophagales</taxon>
        <taxon>Chitinophagaceae</taxon>
        <taxon>Niastella</taxon>
    </lineage>
</organism>
<dbReference type="AlphaFoldDB" id="A0A1V9EPN3"/>
<dbReference type="STRING" id="354355.SAMN05660816_02434"/>
<protein>
    <recommendedName>
        <fullName evidence="3">Cytochrome c domain-containing protein</fullName>
    </recommendedName>
</protein>